<reference evidence="1 2" key="1">
    <citation type="journal article" date="2014" name="Genome Announc.">
        <title>Draft Genome Sequence of Amycolatopsis lurida NRRL 2430, Producer of the Glycopeptide Family Antibiotic Ristocetin.</title>
        <authorList>
            <person name="Kwun M.J."/>
            <person name="Hong H.J."/>
        </authorList>
    </citation>
    <scope>NUCLEOTIDE SEQUENCE [LARGE SCALE GENOMIC DNA]</scope>
    <source>
        <strain evidence="1 2">NRRL 2430</strain>
    </source>
</reference>
<comment type="caution">
    <text evidence="1">The sequence shown here is derived from an EMBL/GenBank/DDBJ whole genome shotgun (WGS) entry which is preliminary data.</text>
</comment>
<dbReference type="EMBL" id="JFBM01000002">
    <property type="protein sequence ID" value="KFU82634.1"/>
    <property type="molecule type" value="Genomic_DNA"/>
</dbReference>
<protein>
    <submittedName>
        <fullName evidence="1">Uncharacterized protein</fullName>
    </submittedName>
</protein>
<organism evidence="1 2">
    <name type="scientific">Amycolatopsis lurida NRRL 2430</name>
    <dbReference type="NCBI Taxonomy" id="1460371"/>
    <lineage>
        <taxon>Bacteria</taxon>
        <taxon>Bacillati</taxon>
        <taxon>Actinomycetota</taxon>
        <taxon>Actinomycetes</taxon>
        <taxon>Pseudonocardiales</taxon>
        <taxon>Pseudonocardiaceae</taxon>
        <taxon>Amycolatopsis</taxon>
    </lineage>
</organism>
<sequence length="69" mass="7703">MVRSGASVLKQSDYIFESSSEVLPRSVEVKGLRADPVILDYDVRVRLLRGVGPRVRGQKPAPRSFRFTG</sequence>
<name>A0A2P2G0Z1_AMYLU</name>
<gene>
    <name evidence="1" type="ORF">BB31_02775</name>
</gene>
<proteinExistence type="predicted"/>
<keyword evidence="2" id="KW-1185">Reference proteome</keyword>
<dbReference type="Proteomes" id="UP000256220">
    <property type="component" value="Unassembled WGS sequence"/>
</dbReference>
<evidence type="ECO:0000313" key="1">
    <source>
        <dbReference type="EMBL" id="KFU82634.1"/>
    </source>
</evidence>
<evidence type="ECO:0000313" key="2">
    <source>
        <dbReference type="Proteomes" id="UP000256220"/>
    </source>
</evidence>
<accession>A0A2P2G0Z1</accession>
<dbReference type="AlphaFoldDB" id="A0A2P2G0Z1"/>